<evidence type="ECO:0000313" key="6">
    <source>
        <dbReference type="EMBL" id="MFC3637919.1"/>
    </source>
</evidence>
<evidence type="ECO:0000256" key="5">
    <source>
        <dbReference type="ARBA" id="ARBA00023098"/>
    </source>
</evidence>
<dbReference type="EC" id="2.1.1.-" evidence="6"/>
<evidence type="ECO:0000256" key="1">
    <source>
        <dbReference type="ARBA" id="ARBA00010815"/>
    </source>
</evidence>
<dbReference type="GO" id="GO:0032259">
    <property type="term" value="P:methylation"/>
    <property type="evidence" value="ECO:0007669"/>
    <property type="project" value="UniProtKB-KW"/>
</dbReference>
<dbReference type="GO" id="GO:0008168">
    <property type="term" value="F:methyltransferase activity"/>
    <property type="evidence" value="ECO:0007669"/>
    <property type="project" value="UniProtKB-KW"/>
</dbReference>
<dbReference type="SUPFAM" id="SSF53335">
    <property type="entry name" value="S-adenosyl-L-methionine-dependent methyltransferases"/>
    <property type="match status" value="1"/>
</dbReference>
<evidence type="ECO:0000256" key="2">
    <source>
        <dbReference type="ARBA" id="ARBA00022603"/>
    </source>
</evidence>
<comment type="caution">
    <text evidence="6">The sequence shown here is derived from an EMBL/GenBank/DDBJ whole genome shotgun (WGS) entry which is preliminary data.</text>
</comment>
<dbReference type="PIRSF" id="PIRSF003085">
    <property type="entry name" value="CMAS"/>
    <property type="match status" value="1"/>
</dbReference>
<evidence type="ECO:0000256" key="3">
    <source>
        <dbReference type="ARBA" id="ARBA00022679"/>
    </source>
</evidence>
<dbReference type="EMBL" id="JBHRYC010000052">
    <property type="protein sequence ID" value="MFC3637919.1"/>
    <property type="molecule type" value="Genomic_DNA"/>
</dbReference>
<dbReference type="PANTHER" id="PTHR43667:SF1">
    <property type="entry name" value="CYCLOPROPANE-FATTY-ACYL-PHOSPHOLIPID SYNTHASE"/>
    <property type="match status" value="1"/>
</dbReference>
<dbReference type="RefSeq" id="WP_191320736.1">
    <property type="nucleotide sequence ID" value="NZ_BNCG01000023.1"/>
</dbReference>
<keyword evidence="2 6" id="KW-0489">Methyltransferase</keyword>
<keyword evidence="5" id="KW-0443">Lipid metabolism</keyword>
<dbReference type="PANTHER" id="PTHR43667">
    <property type="entry name" value="CYCLOPROPANE-FATTY-ACYL-PHOSPHOLIPID SYNTHASE"/>
    <property type="match status" value="1"/>
</dbReference>
<reference evidence="7" key="1">
    <citation type="journal article" date="2019" name="Int. J. Syst. Evol. Microbiol.">
        <title>The Global Catalogue of Microorganisms (GCM) 10K type strain sequencing project: providing services to taxonomists for standard genome sequencing and annotation.</title>
        <authorList>
            <consortium name="The Broad Institute Genomics Platform"/>
            <consortium name="The Broad Institute Genome Sequencing Center for Infectious Disease"/>
            <person name="Wu L."/>
            <person name="Ma J."/>
        </authorList>
    </citation>
    <scope>NUCLEOTIDE SEQUENCE [LARGE SCALE GENOMIC DNA]</scope>
    <source>
        <strain evidence="7">KCTC 42282</strain>
    </source>
</reference>
<dbReference type="InterPro" id="IPR050723">
    <property type="entry name" value="CFA/CMAS"/>
</dbReference>
<dbReference type="Gene3D" id="3.40.50.150">
    <property type="entry name" value="Vaccinia Virus protein VP39"/>
    <property type="match status" value="1"/>
</dbReference>
<dbReference type="Pfam" id="PF02353">
    <property type="entry name" value="CMAS"/>
    <property type="match status" value="1"/>
</dbReference>
<name>A0ABV7UIN6_9HYPH</name>
<evidence type="ECO:0000256" key="4">
    <source>
        <dbReference type="ARBA" id="ARBA00022691"/>
    </source>
</evidence>
<keyword evidence="4" id="KW-0949">S-adenosyl-L-methionine</keyword>
<proteinExistence type="inferred from homology"/>
<keyword evidence="7" id="KW-1185">Reference proteome</keyword>
<sequence length="417" mass="47693">MDKLLRKTLSSLVRRGALQVTLPDGTRFTCGDGTGPQVAIRLTDRRAMLALLLDPEMQLGELFMNRRLLVEQGTIYDFLALVLAGARDQPPAWWERCLDKARFLLRHVTTRNDRRRSRANVAHHYDLDDRLYALFLDRDWQYSCAYFETPDQDLEAAQLAKKRHIAAKLVLEPGHSVLDIGCGWGGMFLYLTEIAKVREAFGVTLSTEQLEAATRRAREAGAEGRARFALQDYRDVTGAFDRIVSVGMFEHIGPRFFETYFQTCRKLLAADGVMLLHTIGCSDGPNHPNPWINRHIFPGGYLPPLSEILPAIEKAGLIVTDVEVLRLHYARTLQAWRERFMARRDKALALHGERFCLMWEFYLAMSQTAFEHQDVAVFQIQIARRQDAVSLTRDYIVERENTLRAREPSFADTGHQA</sequence>
<gene>
    <name evidence="6" type="ORF">ACFONL_11140</name>
</gene>
<comment type="similarity">
    <text evidence="1">Belongs to the CFA/CMAS family.</text>
</comment>
<accession>A0ABV7UIN6</accession>
<protein>
    <submittedName>
        <fullName evidence="6">Class I SAM-dependent methyltransferase</fullName>
        <ecNumber evidence="6">2.1.1.-</ecNumber>
    </submittedName>
</protein>
<evidence type="ECO:0000313" key="7">
    <source>
        <dbReference type="Proteomes" id="UP001595704"/>
    </source>
</evidence>
<keyword evidence="3 6" id="KW-0808">Transferase</keyword>
<dbReference type="InterPro" id="IPR003333">
    <property type="entry name" value="CMAS"/>
</dbReference>
<dbReference type="Proteomes" id="UP001595704">
    <property type="component" value="Unassembled WGS sequence"/>
</dbReference>
<organism evidence="6 7">
    <name type="scientific">Camelimonas fluminis</name>
    <dbReference type="NCBI Taxonomy" id="1576911"/>
    <lineage>
        <taxon>Bacteria</taxon>
        <taxon>Pseudomonadati</taxon>
        <taxon>Pseudomonadota</taxon>
        <taxon>Alphaproteobacteria</taxon>
        <taxon>Hyphomicrobiales</taxon>
        <taxon>Chelatococcaceae</taxon>
        <taxon>Camelimonas</taxon>
    </lineage>
</organism>
<dbReference type="InterPro" id="IPR029063">
    <property type="entry name" value="SAM-dependent_MTases_sf"/>
</dbReference>
<dbReference type="CDD" id="cd02440">
    <property type="entry name" value="AdoMet_MTases"/>
    <property type="match status" value="1"/>
</dbReference>